<dbReference type="RefSeq" id="WP_380684205.1">
    <property type="nucleotide sequence ID" value="NZ_JBHSJG010000080.1"/>
</dbReference>
<feature type="domain" description="DUF4145" evidence="1">
    <location>
        <begin position="55"/>
        <end position="144"/>
    </location>
</feature>
<feature type="non-terminal residue" evidence="2">
    <location>
        <position position="1"/>
    </location>
</feature>
<dbReference type="Pfam" id="PF13643">
    <property type="entry name" value="DUF4145"/>
    <property type="match status" value="1"/>
</dbReference>
<reference evidence="2 3" key="1">
    <citation type="journal article" date="2019" name="Int. J. Syst. Evol. Microbiol.">
        <title>The Global Catalogue of Microorganisms (GCM) 10K type strain sequencing project: providing services to taxonomists for standard genome sequencing and annotation.</title>
        <authorList>
            <consortium name="The Broad Institute Genomics Platform"/>
            <consortium name="The Broad Institute Genome Sequencing Center for Infectious Disease"/>
            <person name="Wu L."/>
            <person name="Ma J."/>
        </authorList>
    </citation>
    <scope>NUCLEOTIDE SEQUENCE [LARGE SCALE GENOMIC DNA]</scope>
    <source>
        <strain evidence="2 3">CGMCC 1.15824</strain>
    </source>
</reference>
<dbReference type="AlphaFoldDB" id="A0ABD5QLJ6"/>
<comment type="caution">
    <text evidence="2">The sequence shown here is derived from an EMBL/GenBank/DDBJ whole genome shotgun (WGS) entry which is preliminary data.</text>
</comment>
<keyword evidence="3" id="KW-1185">Reference proteome</keyword>
<accession>A0ABD5QLJ6</accession>
<dbReference type="Proteomes" id="UP001595925">
    <property type="component" value="Unassembled WGS sequence"/>
</dbReference>
<proteinExistence type="predicted"/>
<name>A0ABD5QLJ6_9EURY</name>
<dbReference type="InterPro" id="IPR025285">
    <property type="entry name" value="DUF4145"/>
</dbReference>
<organism evidence="2 3">
    <name type="scientific">Saliphagus infecundisoli</name>
    <dbReference type="NCBI Taxonomy" id="1849069"/>
    <lineage>
        <taxon>Archaea</taxon>
        <taxon>Methanobacteriati</taxon>
        <taxon>Methanobacteriota</taxon>
        <taxon>Stenosarchaea group</taxon>
        <taxon>Halobacteria</taxon>
        <taxon>Halobacteriales</taxon>
        <taxon>Natrialbaceae</taxon>
        <taxon>Saliphagus</taxon>
    </lineage>
</organism>
<dbReference type="EMBL" id="JBHSJG010000080">
    <property type="protein sequence ID" value="MFC4990588.1"/>
    <property type="molecule type" value="Genomic_DNA"/>
</dbReference>
<sequence length="178" mass="19835">KSDELGYVVPVGCDGCKSIITLVYPTKENQDPYLIPPPKVDGVEDLPDPINKYYEEALDCISADAPNGATTLFRKTIHAVAIHYDIAEIDDSMSIYKMIENLDKEGQINNKLRESLLAVKDIGNDGAHINENEPDIEQALAIKELIDAVLHSTVVTDQRINFAREKHPNEFAKSENEE</sequence>
<gene>
    <name evidence="2" type="ORF">ACFPFO_23150</name>
</gene>
<evidence type="ECO:0000313" key="2">
    <source>
        <dbReference type="EMBL" id="MFC4990588.1"/>
    </source>
</evidence>
<protein>
    <submittedName>
        <fullName evidence="2">DUF4145 domain-containing protein</fullName>
    </submittedName>
</protein>
<evidence type="ECO:0000313" key="3">
    <source>
        <dbReference type="Proteomes" id="UP001595925"/>
    </source>
</evidence>
<evidence type="ECO:0000259" key="1">
    <source>
        <dbReference type="Pfam" id="PF13643"/>
    </source>
</evidence>